<feature type="chain" id="PRO_5036227612" evidence="1">
    <location>
        <begin position="26"/>
        <end position="230"/>
    </location>
</feature>
<dbReference type="Proteomes" id="UP000663829">
    <property type="component" value="Unassembled WGS sequence"/>
</dbReference>
<keyword evidence="4" id="KW-1185">Reference proteome</keyword>
<feature type="non-terminal residue" evidence="2">
    <location>
        <position position="1"/>
    </location>
</feature>
<keyword evidence="1" id="KW-0732">Signal</keyword>
<sequence length="230" mass="26215">KRRVLMMDQILVALFCMILVVGANGASVALSTSIDEDAIQVTLLMRQHWSLRPAIIRNSRPFAICKFIDDCCGNEERLKAIPLMISSLRRHHNPTFPDVINTCTDSTVLDKTDQSCPALEQFNSLPLGYAINDPALHRYEKLIMNYGEKILPIEQLLERMKNSCNDYEIHAFLCSSDKKLIESCIGKALQELHDDKGYEDYYEFIIKTKQILSDLNKELIKTSVDDTNTD</sequence>
<gene>
    <name evidence="2" type="ORF">GPM918_LOCUS30432</name>
    <name evidence="3" type="ORF">SRO942_LOCUS31043</name>
</gene>
<proteinExistence type="predicted"/>
<comment type="caution">
    <text evidence="2">The sequence shown here is derived from an EMBL/GenBank/DDBJ whole genome shotgun (WGS) entry which is preliminary data.</text>
</comment>
<dbReference type="Proteomes" id="UP000681722">
    <property type="component" value="Unassembled WGS sequence"/>
</dbReference>
<organism evidence="2 4">
    <name type="scientific">Didymodactylos carnosus</name>
    <dbReference type="NCBI Taxonomy" id="1234261"/>
    <lineage>
        <taxon>Eukaryota</taxon>
        <taxon>Metazoa</taxon>
        <taxon>Spiralia</taxon>
        <taxon>Gnathifera</taxon>
        <taxon>Rotifera</taxon>
        <taxon>Eurotatoria</taxon>
        <taxon>Bdelloidea</taxon>
        <taxon>Philodinida</taxon>
        <taxon>Philodinidae</taxon>
        <taxon>Didymodactylos</taxon>
    </lineage>
</organism>
<dbReference type="AlphaFoldDB" id="A0A815GPW4"/>
<feature type="signal peptide" evidence="1">
    <location>
        <begin position="1"/>
        <end position="25"/>
    </location>
</feature>
<evidence type="ECO:0000313" key="3">
    <source>
        <dbReference type="EMBL" id="CAF4201843.1"/>
    </source>
</evidence>
<evidence type="ECO:0000313" key="2">
    <source>
        <dbReference type="EMBL" id="CAF1341020.1"/>
    </source>
</evidence>
<dbReference type="OrthoDB" id="10035814at2759"/>
<evidence type="ECO:0000256" key="1">
    <source>
        <dbReference type="SAM" id="SignalP"/>
    </source>
</evidence>
<accession>A0A815GPW4</accession>
<dbReference type="EMBL" id="CAJNOQ010014406">
    <property type="protein sequence ID" value="CAF1341020.1"/>
    <property type="molecule type" value="Genomic_DNA"/>
</dbReference>
<name>A0A815GPW4_9BILA</name>
<reference evidence="2" key="1">
    <citation type="submission" date="2021-02" db="EMBL/GenBank/DDBJ databases">
        <authorList>
            <person name="Nowell W R."/>
        </authorList>
    </citation>
    <scope>NUCLEOTIDE SEQUENCE</scope>
</reference>
<evidence type="ECO:0000313" key="4">
    <source>
        <dbReference type="Proteomes" id="UP000663829"/>
    </source>
</evidence>
<protein>
    <submittedName>
        <fullName evidence="2">Uncharacterized protein</fullName>
    </submittedName>
</protein>
<dbReference type="EMBL" id="CAJOBC010058763">
    <property type="protein sequence ID" value="CAF4201843.1"/>
    <property type="molecule type" value="Genomic_DNA"/>
</dbReference>